<feature type="region of interest" description="Disordered" evidence="6">
    <location>
        <begin position="1"/>
        <end position="161"/>
    </location>
</feature>
<sequence length="394" mass="43018">MDLISEERRKEMEEEMNRFELEILGPGEEETSSPSRRGRTVAPLTPPPAPPVAALIPKILTKPPPPPPSISPPPLRPPPRPPHFQAPPHQGPRFIPAQVQRQPPRQHGPRGNFMGMRGPPGPFHHHQGPPMGHHFGPPMHGHGHGPMHPGDEMHFGGGPMMHGPMHPGPMMPMNMGGNLPMPPGFCPPGPPMGQQRYEGQFDGGNHNQQQNMEPPPPTSTNNPAVVASAPTIYAAPFKKTKTETTPSNTQSNGKEGVTTAGTASLPVTIKTERVPMAKPTPEPTVGPVGVQGSEEHPPPSKKKEKKKKIVRMAGGQAWEDNSLLEWDTDDFRIFCGDLGNDVTDEVLIRAFSKYPSFVKAKVVRDKRTNKTKGFGFVSFKDPQDFIKAMREMNG</sequence>
<feature type="region of interest" description="Disordered" evidence="6">
    <location>
        <begin position="240"/>
        <end position="259"/>
    </location>
</feature>
<comment type="caution">
    <text evidence="8">The sequence shown here is derived from an EMBL/GenBank/DDBJ whole genome shotgun (WGS) entry which is preliminary data.</text>
</comment>
<dbReference type="AlphaFoldDB" id="A0AAV6VUR3"/>
<evidence type="ECO:0000259" key="7">
    <source>
        <dbReference type="PROSITE" id="PS50102"/>
    </source>
</evidence>
<name>A0AAV6VUR3_9ARAC</name>
<dbReference type="GO" id="GO:0003729">
    <property type="term" value="F:mRNA binding"/>
    <property type="evidence" value="ECO:0007669"/>
    <property type="project" value="InterPro"/>
</dbReference>
<feature type="compositionally biased region" description="Basic and acidic residues" evidence="6">
    <location>
        <begin position="1"/>
        <end position="21"/>
    </location>
</feature>
<dbReference type="Gene3D" id="3.30.70.330">
    <property type="match status" value="1"/>
</dbReference>
<feature type="compositionally biased region" description="Pro residues" evidence="6">
    <location>
        <begin position="62"/>
        <end position="85"/>
    </location>
</feature>
<dbReference type="InterPro" id="IPR035979">
    <property type="entry name" value="RBD_domain_sf"/>
</dbReference>
<dbReference type="InterPro" id="IPR034215">
    <property type="entry name" value="RBM42_RRM"/>
</dbReference>
<dbReference type="Pfam" id="PF00076">
    <property type="entry name" value="RRM_1"/>
    <property type="match status" value="1"/>
</dbReference>
<protein>
    <recommendedName>
        <fullName evidence="2">RNA-binding protein 42</fullName>
    </recommendedName>
    <alternativeName>
        <fullName evidence="4">RNA-binding motif protein 42</fullName>
    </alternativeName>
</protein>
<dbReference type="InterPro" id="IPR050825">
    <property type="entry name" value="RBM42_RBP45_47-like"/>
</dbReference>
<dbReference type="SUPFAM" id="SSF54928">
    <property type="entry name" value="RNA-binding domain, RBD"/>
    <property type="match status" value="1"/>
</dbReference>
<evidence type="ECO:0000256" key="6">
    <source>
        <dbReference type="SAM" id="MobiDB-lite"/>
    </source>
</evidence>
<feature type="compositionally biased region" description="Low complexity" evidence="6">
    <location>
        <begin position="52"/>
        <end position="61"/>
    </location>
</feature>
<feature type="domain" description="RRM" evidence="7">
    <location>
        <begin position="331"/>
        <end position="394"/>
    </location>
</feature>
<dbReference type="CDD" id="cd12383">
    <property type="entry name" value="RRM_RBM42"/>
    <property type="match status" value="1"/>
</dbReference>
<keyword evidence="9" id="KW-1185">Reference proteome</keyword>
<evidence type="ECO:0000313" key="8">
    <source>
        <dbReference type="EMBL" id="KAG8200290.1"/>
    </source>
</evidence>
<feature type="region of interest" description="Disordered" evidence="6">
    <location>
        <begin position="276"/>
        <end position="307"/>
    </location>
</feature>
<organism evidence="8 9">
    <name type="scientific">Oedothorax gibbosus</name>
    <dbReference type="NCBI Taxonomy" id="931172"/>
    <lineage>
        <taxon>Eukaryota</taxon>
        <taxon>Metazoa</taxon>
        <taxon>Ecdysozoa</taxon>
        <taxon>Arthropoda</taxon>
        <taxon>Chelicerata</taxon>
        <taxon>Arachnida</taxon>
        <taxon>Araneae</taxon>
        <taxon>Araneomorphae</taxon>
        <taxon>Entelegynae</taxon>
        <taxon>Araneoidea</taxon>
        <taxon>Linyphiidae</taxon>
        <taxon>Erigoninae</taxon>
        <taxon>Oedothorax</taxon>
    </lineage>
</organism>
<dbReference type="InterPro" id="IPR012677">
    <property type="entry name" value="Nucleotide-bd_a/b_plait_sf"/>
</dbReference>
<proteinExistence type="inferred from homology"/>
<feature type="compositionally biased region" description="Polar residues" evidence="6">
    <location>
        <begin position="243"/>
        <end position="253"/>
    </location>
</feature>
<dbReference type="EMBL" id="JAFNEN010000017">
    <property type="protein sequence ID" value="KAG8200290.1"/>
    <property type="molecule type" value="Genomic_DNA"/>
</dbReference>
<accession>A0AAV6VUR3</accession>
<dbReference type="SMART" id="SM00360">
    <property type="entry name" value="RRM"/>
    <property type="match status" value="1"/>
</dbReference>
<reference evidence="8 9" key="1">
    <citation type="journal article" date="2022" name="Nat. Ecol. Evol.">
        <title>A masculinizing supergene underlies an exaggerated male reproductive morph in a spider.</title>
        <authorList>
            <person name="Hendrickx F."/>
            <person name="De Corte Z."/>
            <person name="Sonet G."/>
            <person name="Van Belleghem S.M."/>
            <person name="Kostlbacher S."/>
            <person name="Vangestel C."/>
        </authorList>
    </citation>
    <scope>NUCLEOTIDE SEQUENCE [LARGE SCALE GENOMIC DNA]</scope>
    <source>
        <strain evidence="8">W744_W776</strain>
    </source>
</reference>
<comment type="similarity">
    <text evidence="1">Belongs to the RRM RBM42 family.</text>
</comment>
<feature type="region of interest" description="Disordered" evidence="6">
    <location>
        <begin position="181"/>
        <end position="223"/>
    </location>
</feature>
<evidence type="ECO:0000256" key="3">
    <source>
        <dbReference type="ARBA" id="ARBA00022884"/>
    </source>
</evidence>
<dbReference type="InterPro" id="IPR000504">
    <property type="entry name" value="RRM_dom"/>
</dbReference>
<gene>
    <name evidence="8" type="ORF">JTE90_021940</name>
</gene>
<evidence type="ECO:0000256" key="1">
    <source>
        <dbReference type="ARBA" id="ARBA00007408"/>
    </source>
</evidence>
<evidence type="ECO:0000313" key="9">
    <source>
        <dbReference type="Proteomes" id="UP000827092"/>
    </source>
</evidence>
<dbReference type="Proteomes" id="UP000827092">
    <property type="component" value="Unassembled WGS sequence"/>
</dbReference>
<evidence type="ECO:0000256" key="2">
    <source>
        <dbReference type="ARBA" id="ARBA00015192"/>
    </source>
</evidence>
<dbReference type="PANTHER" id="PTHR47640">
    <property type="entry name" value="TRNA SELENOCYSTEINE 1-ASSOCIATED PROTEIN 1-RELATED-RELATED"/>
    <property type="match status" value="1"/>
</dbReference>
<feature type="compositionally biased region" description="Low complexity" evidence="6">
    <location>
        <begin position="128"/>
        <end position="140"/>
    </location>
</feature>
<keyword evidence="3 5" id="KW-0694">RNA-binding</keyword>
<dbReference type="PANTHER" id="PTHR47640:SF11">
    <property type="entry name" value="RNA-BINDING PROTEIN 42"/>
    <property type="match status" value="1"/>
</dbReference>
<evidence type="ECO:0000256" key="5">
    <source>
        <dbReference type="PROSITE-ProRule" id="PRU00176"/>
    </source>
</evidence>
<evidence type="ECO:0000256" key="4">
    <source>
        <dbReference type="ARBA" id="ARBA00030574"/>
    </source>
</evidence>
<feature type="compositionally biased region" description="Pro residues" evidence="6">
    <location>
        <begin position="181"/>
        <end position="191"/>
    </location>
</feature>
<dbReference type="PROSITE" id="PS50102">
    <property type="entry name" value="RRM"/>
    <property type="match status" value="1"/>
</dbReference>